<evidence type="ECO:0000313" key="1">
    <source>
        <dbReference type="EMBL" id="OWA52952.1"/>
    </source>
</evidence>
<dbReference type="Proteomes" id="UP000192578">
    <property type="component" value="Unassembled WGS sequence"/>
</dbReference>
<dbReference type="EMBL" id="MTYJ01000294">
    <property type="protein sequence ID" value="OWA52952.1"/>
    <property type="molecule type" value="Genomic_DNA"/>
</dbReference>
<reference evidence="2" key="1">
    <citation type="submission" date="2017-01" db="EMBL/GenBank/DDBJ databases">
        <title>Comparative genomics of anhydrobiosis in the tardigrade Hypsibius dujardini.</title>
        <authorList>
            <person name="Yoshida Y."/>
            <person name="Koutsovoulos G."/>
            <person name="Laetsch D."/>
            <person name="Stevens L."/>
            <person name="Kumar S."/>
            <person name="Horikawa D."/>
            <person name="Ishino K."/>
            <person name="Komine S."/>
            <person name="Tomita M."/>
            <person name="Blaxter M."/>
            <person name="Arakawa K."/>
        </authorList>
    </citation>
    <scope>NUCLEOTIDE SEQUENCE [LARGE SCALE GENOMIC DNA]</scope>
    <source>
        <strain evidence="2">Z151</strain>
    </source>
</reference>
<keyword evidence="2" id="KW-1185">Reference proteome</keyword>
<comment type="caution">
    <text evidence="1">The sequence shown here is derived from an EMBL/GenBank/DDBJ whole genome shotgun (WGS) entry which is preliminary data.</text>
</comment>
<organism evidence="1 2">
    <name type="scientific">Hypsibius exemplaris</name>
    <name type="common">Freshwater tardigrade</name>
    <dbReference type="NCBI Taxonomy" id="2072580"/>
    <lineage>
        <taxon>Eukaryota</taxon>
        <taxon>Metazoa</taxon>
        <taxon>Ecdysozoa</taxon>
        <taxon>Tardigrada</taxon>
        <taxon>Eutardigrada</taxon>
        <taxon>Parachela</taxon>
        <taxon>Hypsibioidea</taxon>
        <taxon>Hypsibiidae</taxon>
        <taxon>Hypsibius</taxon>
    </lineage>
</organism>
<evidence type="ECO:0000313" key="2">
    <source>
        <dbReference type="Proteomes" id="UP000192578"/>
    </source>
</evidence>
<gene>
    <name evidence="1" type="ORF">BV898_17393</name>
</gene>
<accession>A0A9X6NFE3</accession>
<proteinExistence type="predicted"/>
<name>A0A9X6NFE3_HYPEX</name>
<dbReference type="AlphaFoldDB" id="A0A9X6NFE3"/>
<protein>
    <submittedName>
        <fullName evidence="1">Uncharacterized protein</fullName>
    </submittedName>
</protein>
<sequence>MRLAYTENVRSRRSLVTFLAAVRVHHLHSLSHCLLMCCACTVYSRERGGGSFRVDVLVRDLSPASLSSHNRFTIVLFFHSTTGTVTDYRLFHIQYQACLEYTGLHVIGSRGGCVLGIPTGGGGPGLPCAPHPNERWTGTGGGLELELDWNWMWTPENGTRGGLELELDWNWMWTPENGTRGGLELELDWNWMWTPENGTRGGLELEVDFEVHCCADNRSTRRTDIDR</sequence>